<dbReference type="SUPFAM" id="SSF47090">
    <property type="entry name" value="PGBD-like"/>
    <property type="match status" value="1"/>
</dbReference>
<dbReference type="PANTHER" id="PTHR30163">
    <property type="entry name" value="MEMBRANE-BOUND LYTIC MUREIN TRANSGLYCOSYLASE B"/>
    <property type="match status" value="1"/>
</dbReference>
<reference evidence="4" key="1">
    <citation type="submission" date="2021-01" db="EMBL/GenBank/DDBJ databases">
        <title>Rhizobium sp. strain KVB221 16S ribosomal RNA gene Genome sequencing and assembly.</title>
        <authorList>
            <person name="Kang M."/>
        </authorList>
    </citation>
    <scope>NUCLEOTIDE SEQUENCE</scope>
    <source>
        <strain evidence="4">KVB221</strain>
    </source>
</reference>
<feature type="signal peptide" evidence="1">
    <location>
        <begin position="1"/>
        <end position="25"/>
    </location>
</feature>
<name>A0A937CP47_9HYPH</name>
<dbReference type="InterPro" id="IPR031304">
    <property type="entry name" value="SLT_2"/>
</dbReference>
<dbReference type="GO" id="GO:0008933">
    <property type="term" value="F:peptidoglycan lytic transglycosylase activity"/>
    <property type="evidence" value="ECO:0007669"/>
    <property type="project" value="TreeGrafter"/>
</dbReference>
<keyword evidence="5" id="KW-1185">Reference proteome</keyword>
<dbReference type="GO" id="GO:0009253">
    <property type="term" value="P:peptidoglycan catabolic process"/>
    <property type="evidence" value="ECO:0007669"/>
    <property type="project" value="TreeGrafter"/>
</dbReference>
<dbReference type="InterPro" id="IPR011970">
    <property type="entry name" value="MltB_2"/>
</dbReference>
<evidence type="ECO:0000259" key="3">
    <source>
        <dbReference type="Pfam" id="PF13406"/>
    </source>
</evidence>
<feature type="domain" description="Transglycosylase SLT" evidence="3">
    <location>
        <begin position="36"/>
        <end position="323"/>
    </location>
</feature>
<evidence type="ECO:0000259" key="2">
    <source>
        <dbReference type="Pfam" id="PF01471"/>
    </source>
</evidence>
<keyword evidence="1" id="KW-0732">Signal</keyword>
<dbReference type="AlphaFoldDB" id="A0A937CP47"/>
<organism evidence="4 5">
    <name type="scientific">Rhizobium setariae</name>
    <dbReference type="NCBI Taxonomy" id="2801340"/>
    <lineage>
        <taxon>Bacteria</taxon>
        <taxon>Pseudomonadati</taxon>
        <taxon>Pseudomonadota</taxon>
        <taxon>Alphaproteobacteria</taxon>
        <taxon>Hyphomicrobiales</taxon>
        <taxon>Rhizobiaceae</taxon>
        <taxon>Rhizobium/Agrobacterium group</taxon>
        <taxon>Rhizobium</taxon>
    </lineage>
</organism>
<protein>
    <submittedName>
        <fullName evidence="4">Lytic murein transglycosylase</fullName>
    </submittedName>
</protein>
<dbReference type="PANTHER" id="PTHR30163:SF8">
    <property type="entry name" value="LYTIC MUREIN TRANSGLYCOSYLASE"/>
    <property type="match status" value="1"/>
</dbReference>
<dbReference type="EMBL" id="JAEQNC010000013">
    <property type="protein sequence ID" value="MBL0374496.1"/>
    <property type="molecule type" value="Genomic_DNA"/>
</dbReference>
<feature type="chain" id="PRO_5036977203" evidence="1">
    <location>
        <begin position="26"/>
        <end position="398"/>
    </location>
</feature>
<dbReference type="Pfam" id="PF01471">
    <property type="entry name" value="PG_binding_1"/>
    <property type="match status" value="1"/>
</dbReference>
<sequence length="398" mass="42503">MPIIRRASALTALVATTLLSGTAFAQTPACGGDLTEFLSGVKAEAVAEGIPAAAVDQALAGARLDKKVLGMDRGQGVFRQTFLEFSKRTVSQARLDIGRKKMKEHAATFAKAEADYGVPAAVITAFWALETDFGAVQGDFNTRDALVSLAHDCRRPELFRPQLISLIKMVADGDLDPQTNTGAWAGEIGQVQMLPRDIIKFGTDGNGDGHVNLKTSEDDVILTAARFIQSLGFKRGEPWLQEVSISESLPFDKTGLGGPLTAADWFALGVQPRDGNTSFGHLKAALVLPQGRLGPAFIAYPNFEIYLEWNKSFIYTTSAAYFATRLAGAAPYNKGNPAQGLSVDAMKELQTKLSARGHDVGKIDGILGGGTRVAIQKEQQRLGLPADGWATPELLSAL</sequence>
<feature type="domain" description="Peptidoglycan binding-like" evidence="2">
    <location>
        <begin position="344"/>
        <end position="398"/>
    </location>
</feature>
<dbReference type="Pfam" id="PF13406">
    <property type="entry name" value="SLT_2"/>
    <property type="match status" value="1"/>
</dbReference>
<dbReference type="InterPro" id="IPR043426">
    <property type="entry name" value="MltB-like"/>
</dbReference>
<dbReference type="Gene3D" id="1.10.8.350">
    <property type="entry name" value="Bacterial muramidase"/>
    <property type="match status" value="1"/>
</dbReference>
<comment type="caution">
    <text evidence="4">The sequence shown here is derived from an EMBL/GenBank/DDBJ whole genome shotgun (WGS) entry which is preliminary data.</text>
</comment>
<dbReference type="Gene3D" id="1.10.530.10">
    <property type="match status" value="1"/>
</dbReference>
<gene>
    <name evidence="4" type="ORF">JJB09_21005</name>
</gene>
<proteinExistence type="predicted"/>
<evidence type="ECO:0000256" key="1">
    <source>
        <dbReference type="SAM" id="SignalP"/>
    </source>
</evidence>
<accession>A0A937CP47</accession>
<dbReference type="Gene3D" id="1.10.101.10">
    <property type="entry name" value="PGBD-like superfamily/PGBD"/>
    <property type="match status" value="1"/>
</dbReference>
<dbReference type="InterPro" id="IPR036365">
    <property type="entry name" value="PGBD-like_sf"/>
</dbReference>
<dbReference type="SUPFAM" id="SSF53955">
    <property type="entry name" value="Lysozyme-like"/>
    <property type="match status" value="1"/>
</dbReference>
<evidence type="ECO:0000313" key="5">
    <source>
        <dbReference type="Proteomes" id="UP000633219"/>
    </source>
</evidence>
<dbReference type="RefSeq" id="WP_201663025.1">
    <property type="nucleotide sequence ID" value="NZ_JAEQNC010000013.1"/>
</dbReference>
<dbReference type="Proteomes" id="UP000633219">
    <property type="component" value="Unassembled WGS sequence"/>
</dbReference>
<dbReference type="InterPro" id="IPR002477">
    <property type="entry name" value="Peptidoglycan-bd-like"/>
</dbReference>
<evidence type="ECO:0000313" key="4">
    <source>
        <dbReference type="EMBL" id="MBL0374496.1"/>
    </source>
</evidence>
<dbReference type="InterPro" id="IPR023346">
    <property type="entry name" value="Lysozyme-like_dom_sf"/>
</dbReference>
<dbReference type="InterPro" id="IPR036366">
    <property type="entry name" value="PGBDSf"/>
</dbReference>
<dbReference type="NCBIfam" id="TIGR02283">
    <property type="entry name" value="MltB_2"/>
    <property type="match status" value="1"/>
</dbReference>